<reference evidence="1" key="1">
    <citation type="journal article" date="2022" name="bioRxiv">
        <title>Sequencing and chromosome-scale assembly of the giantPleurodeles waltlgenome.</title>
        <authorList>
            <person name="Brown T."/>
            <person name="Elewa A."/>
            <person name="Iarovenko S."/>
            <person name="Subramanian E."/>
            <person name="Araus A.J."/>
            <person name="Petzold A."/>
            <person name="Susuki M."/>
            <person name="Suzuki K.-i.T."/>
            <person name="Hayashi T."/>
            <person name="Toyoda A."/>
            <person name="Oliveira C."/>
            <person name="Osipova E."/>
            <person name="Leigh N.D."/>
            <person name="Simon A."/>
            <person name="Yun M.H."/>
        </authorList>
    </citation>
    <scope>NUCLEOTIDE SEQUENCE</scope>
    <source>
        <strain evidence="1">20211129_DDA</strain>
        <tissue evidence="1">Liver</tissue>
    </source>
</reference>
<gene>
    <name evidence="1" type="ORF">NDU88_004686</name>
</gene>
<dbReference type="Proteomes" id="UP001066276">
    <property type="component" value="Chromosome 2_1"/>
</dbReference>
<name>A0AAV7VL09_PLEWA</name>
<organism evidence="1 2">
    <name type="scientific">Pleurodeles waltl</name>
    <name type="common">Iberian ribbed newt</name>
    <dbReference type="NCBI Taxonomy" id="8319"/>
    <lineage>
        <taxon>Eukaryota</taxon>
        <taxon>Metazoa</taxon>
        <taxon>Chordata</taxon>
        <taxon>Craniata</taxon>
        <taxon>Vertebrata</taxon>
        <taxon>Euteleostomi</taxon>
        <taxon>Amphibia</taxon>
        <taxon>Batrachia</taxon>
        <taxon>Caudata</taxon>
        <taxon>Salamandroidea</taxon>
        <taxon>Salamandridae</taxon>
        <taxon>Pleurodelinae</taxon>
        <taxon>Pleurodeles</taxon>
    </lineage>
</organism>
<comment type="caution">
    <text evidence="1">The sequence shown here is derived from an EMBL/GenBank/DDBJ whole genome shotgun (WGS) entry which is preliminary data.</text>
</comment>
<sequence>MVEGRKWWSKRKVVKVNVKENACGSGKEDVIVDGVTGGRFVEMDGFGMDRLCDEEDFTSGACGGGDDVLYSMASLVPQLSSQLHGTPKGMCGVCARWGSMAVGAVLHICPSLGDTLRNDLN</sequence>
<evidence type="ECO:0000313" key="2">
    <source>
        <dbReference type="Proteomes" id="UP001066276"/>
    </source>
</evidence>
<dbReference type="EMBL" id="JANPWB010000003">
    <property type="protein sequence ID" value="KAJ1200865.1"/>
    <property type="molecule type" value="Genomic_DNA"/>
</dbReference>
<protein>
    <submittedName>
        <fullName evidence="1">Uncharacterized protein</fullName>
    </submittedName>
</protein>
<keyword evidence="2" id="KW-1185">Reference proteome</keyword>
<dbReference type="AlphaFoldDB" id="A0AAV7VL09"/>
<accession>A0AAV7VL09</accession>
<proteinExistence type="predicted"/>
<evidence type="ECO:0000313" key="1">
    <source>
        <dbReference type="EMBL" id="KAJ1200865.1"/>
    </source>
</evidence>